<name>A0A848IB77_9BURK</name>
<reference evidence="1 2" key="1">
    <citation type="submission" date="2020-04" db="EMBL/GenBank/DDBJ databases">
        <title>Paraburkholderia sp. RP-4-7 isolated from soil.</title>
        <authorList>
            <person name="Dahal R.H."/>
        </authorList>
    </citation>
    <scope>NUCLEOTIDE SEQUENCE [LARGE SCALE GENOMIC DNA]</scope>
    <source>
        <strain evidence="1 2">RP-4-7</strain>
    </source>
</reference>
<protein>
    <submittedName>
        <fullName evidence="1">Uncharacterized protein</fullName>
    </submittedName>
</protein>
<proteinExistence type="predicted"/>
<organism evidence="1 2">
    <name type="scientific">Paraburkholderia polaris</name>
    <dbReference type="NCBI Taxonomy" id="2728848"/>
    <lineage>
        <taxon>Bacteria</taxon>
        <taxon>Pseudomonadati</taxon>
        <taxon>Pseudomonadota</taxon>
        <taxon>Betaproteobacteria</taxon>
        <taxon>Burkholderiales</taxon>
        <taxon>Burkholderiaceae</taxon>
        <taxon>Paraburkholderia</taxon>
    </lineage>
</organism>
<accession>A0A848IB77</accession>
<keyword evidence="2" id="KW-1185">Reference proteome</keyword>
<dbReference type="Proteomes" id="UP000544134">
    <property type="component" value="Unassembled WGS sequence"/>
</dbReference>
<evidence type="ECO:0000313" key="2">
    <source>
        <dbReference type="Proteomes" id="UP000544134"/>
    </source>
</evidence>
<evidence type="ECO:0000313" key="1">
    <source>
        <dbReference type="EMBL" id="NML98830.1"/>
    </source>
</evidence>
<gene>
    <name evidence="1" type="ORF">HHL24_12845</name>
</gene>
<dbReference type="AlphaFoldDB" id="A0A848IB77"/>
<comment type="caution">
    <text evidence="1">The sequence shown here is derived from an EMBL/GenBank/DDBJ whole genome shotgun (WGS) entry which is preliminary data.</text>
</comment>
<sequence>MARMPVVAGKYRLFQQLLEIFTLRKEPMKIRYLAALLFPLVGACSVLAPDLADENQGLKGQAAESLEQFYGTYQVASAKGRNWNVSTVSVIRGDAAGNNLPLFRLYRKDGKQFDTITPRVCETSNTRKKPEGSNGTYVRCGLTGMMSNEPFLIFDSFPMVSKSNNLIFKEKPFEIKPGEYHLFLAYKNGGSADFELVRVNNGSANKPAVE</sequence>
<dbReference type="RefSeq" id="WP_169485838.1">
    <property type="nucleotide sequence ID" value="NZ_JABBGJ010000012.1"/>
</dbReference>
<dbReference type="EMBL" id="JABBGJ010000012">
    <property type="protein sequence ID" value="NML98830.1"/>
    <property type="molecule type" value="Genomic_DNA"/>
</dbReference>